<evidence type="ECO:0000313" key="8">
    <source>
        <dbReference type="Proteomes" id="UP000636709"/>
    </source>
</evidence>
<comment type="cofactor">
    <cofactor evidence="1">
        <name>Mg(2+)</name>
        <dbReference type="ChEBI" id="CHEBI:18420"/>
    </cofactor>
</comment>
<evidence type="ECO:0000256" key="2">
    <source>
        <dbReference type="ARBA" id="ARBA00007448"/>
    </source>
</evidence>
<evidence type="ECO:0000256" key="5">
    <source>
        <dbReference type="RuleBase" id="RU003651"/>
    </source>
</evidence>
<dbReference type="Pfam" id="PF14363">
    <property type="entry name" value="AAA_assoc"/>
    <property type="match status" value="1"/>
</dbReference>
<keyword evidence="8" id="KW-1185">Reference proteome</keyword>
<dbReference type="Gene3D" id="6.10.280.40">
    <property type="match status" value="1"/>
</dbReference>
<dbReference type="SUPFAM" id="SSF52540">
    <property type="entry name" value="P-loop containing nucleoside triphosphate hydrolases"/>
    <property type="match status" value="1"/>
</dbReference>
<dbReference type="SMART" id="SM00382">
    <property type="entry name" value="AAA"/>
    <property type="match status" value="1"/>
</dbReference>
<dbReference type="GO" id="GO:0005524">
    <property type="term" value="F:ATP binding"/>
    <property type="evidence" value="ECO:0007669"/>
    <property type="project" value="UniProtKB-KW"/>
</dbReference>
<dbReference type="OrthoDB" id="10251412at2759"/>
<keyword evidence="5" id="KW-0547">Nucleotide-binding</keyword>
<dbReference type="GO" id="GO:0006950">
    <property type="term" value="P:response to stress"/>
    <property type="evidence" value="ECO:0007669"/>
    <property type="project" value="UniProtKB-ARBA"/>
</dbReference>
<dbReference type="PROSITE" id="PS00674">
    <property type="entry name" value="AAA"/>
    <property type="match status" value="1"/>
</dbReference>
<comment type="caution">
    <text evidence="7">The sequence shown here is derived from an EMBL/GenBank/DDBJ whole genome shotgun (WGS) entry which is preliminary data.</text>
</comment>
<evidence type="ECO:0000256" key="3">
    <source>
        <dbReference type="ARBA" id="ARBA00022842"/>
    </source>
</evidence>
<feature type="domain" description="AAA+ ATPase" evidence="6">
    <location>
        <begin position="322"/>
        <end position="474"/>
    </location>
</feature>
<dbReference type="Pfam" id="PF25568">
    <property type="entry name" value="AAA_lid_At3g28540"/>
    <property type="match status" value="1"/>
</dbReference>
<dbReference type="InterPro" id="IPR058017">
    <property type="entry name" value="At3g28540-like_C"/>
</dbReference>
<sequence length="557" mass="60526">MPKIAYGKRKKKRLKEEYVATGHCSSSSLFFPAVGLCRASTTRSRPSIQAAHRSDLAGDMKATAPSWSSVGSLFATAMVVRAAARDVLPPEAYGALRALLGRAAATFRHPTDTIVVLESDANGVPNELYEAAQLYLGARCLASSPPVLHLHKAHGTTADVVASLPHHHTTRDTFRGVAVVWTSGTSPAASGAGTTAGYSPAAYGGRRGGYGPPVAVGMRCLRLEFPRRHRDVVRGEYIPHVLAVASALRLKMRERKLYTNGQSYCHGAPMDEHQMMWSSHPFTHPSTFDTLAMDPALRDAIRSDLLRFVRRREHYARAGRAWKRGYLLHGPPGTGKTSLIAAIANLLEFDIYDLELTAVGSNSELRRLLASTRPKSVIVVEDIDCSLDLFDRTTRASSSSPTSQGVQFDVMGGMMPYTRERISLSGVLNFVDGLWSSCVGERLIVFTTNHVDKLDPALLRPGRMDRKIELGYCKGHALRVLASNYLGGCGAGDEDDHEELIGEAERLLEEVHLTPADVAEVFMGCDGDGAHAALRKLVDDLNGKRIAAQKCVESNDV</sequence>
<dbReference type="InterPro" id="IPR050747">
    <property type="entry name" value="Mitochondrial_chaperone_BCS1"/>
</dbReference>
<dbReference type="EMBL" id="JACEFO010002479">
    <property type="protein sequence ID" value="KAF8658863.1"/>
    <property type="molecule type" value="Genomic_DNA"/>
</dbReference>
<dbReference type="Gene3D" id="3.40.50.300">
    <property type="entry name" value="P-loop containing nucleotide triphosphate hydrolases"/>
    <property type="match status" value="1"/>
</dbReference>
<dbReference type="AlphaFoldDB" id="A0A835AH56"/>
<dbReference type="InterPro" id="IPR003593">
    <property type="entry name" value="AAA+_ATPase"/>
</dbReference>
<dbReference type="InterPro" id="IPR003959">
    <property type="entry name" value="ATPase_AAA_core"/>
</dbReference>
<name>A0A835AH56_9POAL</name>
<keyword evidence="3" id="KW-0460">Magnesium</keyword>
<protein>
    <recommendedName>
        <fullName evidence="6">AAA+ ATPase domain-containing protein</fullName>
    </recommendedName>
</protein>
<gene>
    <name evidence="7" type="ORF">HU200_059359</name>
</gene>
<comment type="similarity">
    <text evidence="2">Belongs to the AAA ATPase family. BCS1 subfamily.</text>
</comment>
<dbReference type="Pfam" id="PF00004">
    <property type="entry name" value="AAA"/>
    <property type="match status" value="1"/>
</dbReference>
<dbReference type="Proteomes" id="UP000636709">
    <property type="component" value="Unassembled WGS sequence"/>
</dbReference>
<dbReference type="InterPro" id="IPR027417">
    <property type="entry name" value="P-loop_NTPase"/>
</dbReference>
<keyword evidence="5" id="KW-0067">ATP-binding</keyword>
<dbReference type="GO" id="GO:0016887">
    <property type="term" value="F:ATP hydrolysis activity"/>
    <property type="evidence" value="ECO:0007669"/>
    <property type="project" value="InterPro"/>
</dbReference>
<evidence type="ECO:0000313" key="7">
    <source>
        <dbReference type="EMBL" id="KAF8658863.1"/>
    </source>
</evidence>
<evidence type="ECO:0000259" key="6">
    <source>
        <dbReference type="SMART" id="SM00382"/>
    </source>
</evidence>
<evidence type="ECO:0000256" key="4">
    <source>
        <dbReference type="ARBA" id="ARBA00049360"/>
    </source>
</evidence>
<dbReference type="InterPro" id="IPR003960">
    <property type="entry name" value="ATPase_AAA_CS"/>
</dbReference>
<organism evidence="7 8">
    <name type="scientific">Digitaria exilis</name>
    <dbReference type="NCBI Taxonomy" id="1010633"/>
    <lineage>
        <taxon>Eukaryota</taxon>
        <taxon>Viridiplantae</taxon>
        <taxon>Streptophyta</taxon>
        <taxon>Embryophyta</taxon>
        <taxon>Tracheophyta</taxon>
        <taxon>Spermatophyta</taxon>
        <taxon>Magnoliopsida</taxon>
        <taxon>Liliopsida</taxon>
        <taxon>Poales</taxon>
        <taxon>Poaceae</taxon>
        <taxon>PACMAD clade</taxon>
        <taxon>Panicoideae</taxon>
        <taxon>Panicodae</taxon>
        <taxon>Paniceae</taxon>
        <taxon>Anthephorinae</taxon>
        <taxon>Digitaria</taxon>
    </lineage>
</organism>
<accession>A0A835AH56</accession>
<evidence type="ECO:0000256" key="1">
    <source>
        <dbReference type="ARBA" id="ARBA00001946"/>
    </source>
</evidence>
<comment type="catalytic activity">
    <reaction evidence="4">
        <text>ATP + H2O = ADP + phosphate + H(+)</text>
        <dbReference type="Rhea" id="RHEA:13065"/>
        <dbReference type="ChEBI" id="CHEBI:15377"/>
        <dbReference type="ChEBI" id="CHEBI:15378"/>
        <dbReference type="ChEBI" id="CHEBI:30616"/>
        <dbReference type="ChEBI" id="CHEBI:43474"/>
        <dbReference type="ChEBI" id="CHEBI:456216"/>
    </reaction>
</comment>
<dbReference type="PANTHER" id="PTHR23070">
    <property type="entry name" value="BCS1 AAA-TYPE ATPASE"/>
    <property type="match status" value="1"/>
</dbReference>
<reference evidence="7" key="1">
    <citation type="submission" date="2020-07" db="EMBL/GenBank/DDBJ databases">
        <title>Genome sequence and genetic diversity analysis of an under-domesticated orphan crop, white fonio (Digitaria exilis).</title>
        <authorList>
            <person name="Bennetzen J.L."/>
            <person name="Chen S."/>
            <person name="Ma X."/>
            <person name="Wang X."/>
            <person name="Yssel A.E.J."/>
            <person name="Chaluvadi S.R."/>
            <person name="Johnson M."/>
            <person name="Gangashetty P."/>
            <person name="Hamidou F."/>
            <person name="Sanogo M.D."/>
            <person name="Zwaenepoel A."/>
            <person name="Wallace J."/>
            <person name="Van De Peer Y."/>
            <person name="Van Deynze A."/>
        </authorList>
    </citation>
    <scope>NUCLEOTIDE SEQUENCE</scope>
    <source>
        <tissue evidence="7">Leaves</tissue>
    </source>
</reference>
<proteinExistence type="inferred from homology"/>
<dbReference type="InterPro" id="IPR025753">
    <property type="entry name" value="AAA_N_dom"/>
</dbReference>